<keyword evidence="3" id="KW-0690">Ribosome biogenesis</keyword>
<keyword evidence="5" id="KW-0378">Hydrolase</keyword>
<comment type="function">
    <text evidence="9">ATP-dependent RNA helicase involved in 40S ribosomal subunit biogenesis. Required for the processing and cleavage of 35S pre-rRNA at sites A0, A1, and A2, leading to mature 18S rRNA.</text>
</comment>
<dbReference type="GO" id="GO:0005829">
    <property type="term" value="C:cytosol"/>
    <property type="evidence" value="ECO:0007669"/>
    <property type="project" value="TreeGrafter"/>
</dbReference>
<feature type="compositionally biased region" description="Acidic residues" evidence="15">
    <location>
        <begin position="127"/>
        <end position="136"/>
    </location>
</feature>
<evidence type="ECO:0000256" key="14">
    <source>
        <dbReference type="ARBA" id="ARBA00047984"/>
    </source>
</evidence>
<dbReference type="EC" id="3.6.4.13" evidence="2"/>
<dbReference type="CDD" id="cd18787">
    <property type="entry name" value="SF2_C_DEAD"/>
    <property type="match status" value="1"/>
</dbReference>
<dbReference type="InterPro" id="IPR050079">
    <property type="entry name" value="DEAD_box_RNA_helicase"/>
</dbReference>
<dbReference type="Pfam" id="PF00270">
    <property type="entry name" value="DEAD"/>
    <property type="match status" value="2"/>
</dbReference>
<comment type="subunit">
    <text evidence="11">Interacts with the U3 snoRNA and is associated with the 90S and 40S pre-ribosomes.</text>
</comment>
<sequence length="761" mass="84417">MDAFKLLTRSTKLKIGGATTPSSTKSVTSRLPSTGKAENPQLFRNPEAEKLLAERTGKAKHGKKRKRGDDSQNGISGREKEDDDDDAAMDMNLDFFSTDKGPSGATTTDKNQATLKKHAFDASGSDGGEEGEQSMDDVERRTILNSHKIKVTDLRDLEEIGIVQPEVKEPKKKKKKKLQQEAAPLNKKEQKKARRLYPQPLVSFKELRTRYKISRRLSENIAEQGFTLPTEVQLGSLPLLLGESTSKTKSGEVTEPDLLVVAPTGSGKTLSFLIPVINKIVRHHHEQQDERGIFAIIVAPTKELAGQIVNEGRKLALGTGVKVTMMKKGMRVVEREDENVDQDTNPSDDDSVSSSDDDDEEEEDKTTVKTRRQAPVTKSDVLVTTPLLLVNALSANGTKSIASLPLVRNLVLDEADVLLDPLFRDQTLSIWRACTHPELRMSLWSATMGSSIEDLFKSTINERRESLSLTRNESQPLIRLVVGLKDSAIPNISHKLIYAATEQGKLLGLRQLLHPAAALPEDVRLRPPFLIFTQTIPRAVALHSELMYDIPAEAGGSSRIAVLHSDLSDTQRSEIMKGFRKGEIWILVTTDLLARGVDFRGINGVVNYDIPNSAAAYVHRVGRTGRAGREGGIAVTYYTKEDIPYVKSIANVIDVSEKLRGKTGEKSIQKWLLDSLPDLSKKDKKELKKHGVKARQSAVKNVKDEKEQRLTRISTKSGYERRLENKKKGAIMASRNRKRRAQSAEHERSGSGQDDWSGLED</sequence>
<dbReference type="CDD" id="cd17957">
    <property type="entry name" value="DEADc_DDX52"/>
    <property type="match status" value="1"/>
</dbReference>
<dbReference type="GO" id="GO:0030490">
    <property type="term" value="P:maturation of SSU-rRNA"/>
    <property type="evidence" value="ECO:0007669"/>
    <property type="project" value="InterPro"/>
</dbReference>
<dbReference type="PANTHER" id="PTHR47959">
    <property type="entry name" value="ATP-DEPENDENT RNA HELICASE RHLE-RELATED"/>
    <property type="match status" value="1"/>
</dbReference>
<dbReference type="PROSITE" id="PS51194">
    <property type="entry name" value="HELICASE_CTER"/>
    <property type="match status" value="1"/>
</dbReference>
<dbReference type="InterPro" id="IPR044764">
    <property type="entry name" value="DDX52/Rok1_DEADc"/>
</dbReference>
<feature type="compositionally biased region" description="Basic residues" evidence="15">
    <location>
        <begin position="728"/>
        <end position="741"/>
    </location>
</feature>
<dbReference type="PANTHER" id="PTHR47959:SF15">
    <property type="entry name" value="RNA HELICASE"/>
    <property type="match status" value="1"/>
</dbReference>
<feature type="domain" description="Helicase ATP-binding" evidence="16">
    <location>
        <begin position="249"/>
        <end position="466"/>
    </location>
</feature>
<feature type="compositionally biased region" description="Basic and acidic residues" evidence="15">
    <location>
        <begin position="718"/>
        <end position="727"/>
    </location>
</feature>
<organism evidence="18 19">
    <name type="scientific">Monascus purpureus</name>
    <name type="common">Red mold</name>
    <name type="synonym">Monascus anka</name>
    <dbReference type="NCBI Taxonomy" id="5098"/>
    <lineage>
        <taxon>Eukaryota</taxon>
        <taxon>Fungi</taxon>
        <taxon>Dikarya</taxon>
        <taxon>Ascomycota</taxon>
        <taxon>Pezizomycotina</taxon>
        <taxon>Eurotiomycetes</taxon>
        <taxon>Eurotiomycetidae</taxon>
        <taxon>Eurotiales</taxon>
        <taxon>Aspergillaceae</taxon>
        <taxon>Monascus</taxon>
    </lineage>
</organism>
<accession>A0A507R621</accession>
<dbReference type="InterPro" id="IPR001650">
    <property type="entry name" value="Helicase_C-like"/>
</dbReference>
<dbReference type="SMART" id="SM00490">
    <property type="entry name" value="HELICc"/>
    <property type="match status" value="1"/>
</dbReference>
<feature type="region of interest" description="Disordered" evidence="15">
    <location>
        <begin position="1"/>
        <end position="138"/>
    </location>
</feature>
<keyword evidence="7" id="KW-0067">ATP-binding</keyword>
<evidence type="ECO:0000256" key="10">
    <source>
        <dbReference type="ARBA" id="ARBA00024355"/>
    </source>
</evidence>
<dbReference type="EMBL" id="VIFY01000004">
    <property type="protein sequence ID" value="TQB77083.1"/>
    <property type="molecule type" value="Genomic_DNA"/>
</dbReference>
<dbReference type="SMART" id="SM00487">
    <property type="entry name" value="DEXDc"/>
    <property type="match status" value="1"/>
</dbReference>
<evidence type="ECO:0000256" key="1">
    <source>
        <dbReference type="ARBA" id="ARBA00004604"/>
    </source>
</evidence>
<evidence type="ECO:0000256" key="7">
    <source>
        <dbReference type="ARBA" id="ARBA00022840"/>
    </source>
</evidence>
<dbReference type="SUPFAM" id="SSF52540">
    <property type="entry name" value="P-loop containing nucleoside triphosphate hydrolases"/>
    <property type="match status" value="2"/>
</dbReference>
<comment type="catalytic activity">
    <reaction evidence="14">
        <text>ATP + H2O = ADP + phosphate + H(+)</text>
        <dbReference type="Rhea" id="RHEA:13065"/>
        <dbReference type="ChEBI" id="CHEBI:15377"/>
        <dbReference type="ChEBI" id="CHEBI:15378"/>
        <dbReference type="ChEBI" id="CHEBI:30616"/>
        <dbReference type="ChEBI" id="CHEBI:43474"/>
        <dbReference type="ChEBI" id="CHEBI:456216"/>
        <dbReference type="EC" id="3.6.4.13"/>
    </reaction>
</comment>
<gene>
    <name evidence="18" type="primary">DDX52</name>
    <name evidence="18" type="ORF">MPDQ_005569</name>
</gene>
<evidence type="ECO:0000256" key="8">
    <source>
        <dbReference type="ARBA" id="ARBA00022884"/>
    </source>
</evidence>
<dbReference type="Gene3D" id="3.40.50.300">
    <property type="entry name" value="P-loop containing nucleotide triphosphate hydrolases"/>
    <property type="match status" value="2"/>
</dbReference>
<feature type="region of interest" description="Disordered" evidence="15">
    <location>
        <begin position="168"/>
        <end position="192"/>
    </location>
</feature>
<protein>
    <recommendedName>
        <fullName evidence="12">ATP-dependent RNA helicase ROK1</fullName>
        <ecNumber evidence="2">3.6.4.13</ecNumber>
    </recommendedName>
    <alternativeName>
        <fullName evidence="13">ATP-dependent RNA helicase rok1</fullName>
    </alternativeName>
</protein>
<dbReference type="GO" id="GO:0003723">
    <property type="term" value="F:RNA binding"/>
    <property type="evidence" value="ECO:0007669"/>
    <property type="project" value="UniProtKB-KW"/>
</dbReference>
<evidence type="ECO:0000259" key="17">
    <source>
        <dbReference type="PROSITE" id="PS51194"/>
    </source>
</evidence>
<name>A0A507R621_MONPU</name>
<keyword evidence="19" id="KW-1185">Reference proteome</keyword>
<evidence type="ECO:0000256" key="5">
    <source>
        <dbReference type="ARBA" id="ARBA00022801"/>
    </source>
</evidence>
<dbReference type="STRING" id="5098.A0A507R621"/>
<reference evidence="18 19" key="1">
    <citation type="submission" date="2019-06" db="EMBL/GenBank/DDBJ databases">
        <title>Wine fermentation using esterase from Monascus purpureus.</title>
        <authorList>
            <person name="Geng C."/>
            <person name="Zhang Y."/>
        </authorList>
    </citation>
    <scope>NUCLEOTIDE SEQUENCE [LARGE SCALE GENOMIC DNA]</scope>
    <source>
        <strain evidence="18">HQ1</strain>
    </source>
</reference>
<evidence type="ECO:0000256" key="11">
    <source>
        <dbReference type="ARBA" id="ARBA00024367"/>
    </source>
</evidence>
<evidence type="ECO:0000259" key="16">
    <source>
        <dbReference type="PROSITE" id="PS51192"/>
    </source>
</evidence>
<proteinExistence type="inferred from homology"/>
<feature type="domain" description="Helicase C-terminal" evidence="17">
    <location>
        <begin position="508"/>
        <end position="676"/>
    </location>
</feature>
<feature type="region of interest" description="Disordered" evidence="15">
    <location>
        <begin position="683"/>
        <end position="761"/>
    </location>
</feature>
<dbReference type="InterPro" id="IPR011545">
    <property type="entry name" value="DEAD/DEAH_box_helicase_dom"/>
</dbReference>
<evidence type="ECO:0000313" key="18">
    <source>
        <dbReference type="EMBL" id="TQB77083.1"/>
    </source>
</evidence>
<feature type="compositionally biased region" description="Acidic residues" evidence="15">
    <location>
        <begin position="335"/>
        <end position="364"/>
    </location>
</feature>
<comment type="subcellular location">
    <subcellularLocation>
        <location evidence="1">Nucleus</location>
        <location evidence="1">Nucleolus</location>
    </subcellularLocation>
</comment>
<dbReference type="GO" id="GO:0005730">
    <property type="term" value="C:nucleolus"/>
    <property type="evidence" value="ECO:0007669"/>
    <property type="project" value="UniProtKB-SubCell"/>
</dbReference>
<keyword evidence="8" id="KW-0694">RNA-binding</keyword>
<comment type="similarity">
    <text evidence="10">Belongs to the DEAD box helicase family. DDX52/ROK1 subfamily.</text>
</comment>
<dbReference type="InterPro" id="IPR014001">
    <property type="entry name" value="Helicase_ATP-bd"/>
</dbReference>
<dbReference type="GO" id="GO:0005524">
    <property type="term" value="F:ATP binding"/>
    <property type="evidence" value="ECO:0007669"/>
    <property type="project" value="UniProtKB-KW"/>
</dbReference>
<feature type="compositionally biased region" description="Basic and acidic residues" evidence="15">
    <location>
        <begin position="701"/>
        <end position="710"/>
    </location>
</feature>
<dbReference type="InterPro" id="IPR027417">
    <property type="entry name" value="P-loop_NTPase"/>
</dbReference>
<dbReference type="AlphaFoldDB" id="A0A507R621"/>
<feature type="compositionally biased region" description="Polar residues" evidence="15">
    <location>
        <begin position="104"/>
        <end position="114"/>
    </location>
</feature>
<evidence type="ECO:0000256" key="15">
    <source>
        <dbReference type="SAM" id="MobiDB-lite"/>
    </source>
</evidence>
<evidence type="ECO:0000313" key="19">
    <source>
        <dbReference type="Proteomes" id="UP000319663"/>
    </source>
</evidence>
<dbReference type="GO" id="GO:0016787">
    <property type="term" value="F:hydrolase activity"/>
    <property type="evidence" value="ECO:0007669"/>
    <property type="project" value="UniProtKB-KW"/>
</dbReference>
<feature type="region of interest" description="Disordered" evidence="15">
    <location>
        <begin position="328"/>
        <end position="374"/>
    </location>
</feature>
<keyword evidence="6" id="KW-0347">Helicase</keyword>
<keyword evidence="4" id="KW-0547">Nucleotide-binding</keyword>
<dbReference type="Proteomes" id="UP000319663">
    <property type="component" value="Unassembled WGS sequence"/>
</dbReference>
<evidence type="ECO:0000256" key="9">
    <source>
        <dbReference type="ARBA" id="ARBA00024310"/>
    </source>
</evidence>
<dbReference type="GO" id="GO:0003724">
    <property type="term" value="F:RNA helicase activity"/>
    <property type="evidence" value="ECO:0007669"/>
    <property type="project" value="UniProtKB-EC"/>
</dbReference>
<feature type="compositionally biased region" description="Polar residues" evidence="15">
    <location>
        <begin position="19"/>
        <end position="32"/>
    </location>
</feature>
<evidence type="ECO:0000256" key="4">
    <source>
        <dbReference type="ARBA" id="ARBA00022741"/>
    </source>
</evidence>
<dbReference type="OrthoDB" id="360161at2759"/>
<comment type="caution">
    <text evidence="18">The sequence shown here is derived from an EMBL/GenBank/DDBJ whole genome shotgun (WGS) entry which is preliminary data.</text>
</comment>
<evidence type="ECO:0000256" key="6">
    <source>
        <dbReference type="ARBA" id="ARBA00022806"/>
    </source>
</evidence>
<dbReference type="PROSITE" id="PS51192">
    <property type="entry name" value="HELICASE_ATP_BIND_1"/>
    <property type="match status" value="1"/>
</dbReference>
<evidence type="ECO:0000256" key="13">
    <source>
        <dbReference type="ARBA" id="ARBA00024419"/>
    </source>
</evidence>
<feature type="compositionally biased region" description="Basic and acidic residues" evidence="15">
    <location>
        <begin position="46"/>
        <end position="57"/>
    </location>
</feature>
<evidence type="ECO:0000256" key="3">
    <source>
        <dbReference type="ARBA" id="ARBA00022517"/>
    </source>
</evidence>
<evidence type="ECO:0000256" key="12">
    <source>
        <dbReference type="ARBA" id="ARBA00024410"/>
    </source>
</evidence>
<dbReference type="Pfam" id="PF00271">
    <property type="entry name" value="Helicase_C"/>
    <property type="match status" value="1"/>
</dbReference>
<evidence type="ECO:0000256" key="2">
    <source>
        <dbReference type="ARBA" id="ARBA00012552"/>
    </source>
</evidence>